<name>A0A1F4W0B6_UNCKA</name>
<dbReference type="InterPro" id="IPR045660">
    <property type="entry name" value="DUF6390"/>
</dbReference>
<dbReference type="Proteomes" id="UP000176967">
    <property type="component" value="Unassembled WGS sequence"/>
</dbReference>
<dbReference type="AlphaFoldDB" id="A0A1F4W0B6"/>
<evidence type="ECO:0000313" key="1">
    <source>
        <dbReference type="EMBL" id="OGC62708.1"/>
    </source>
</evidence>
<comment type="caution">
    <text evidence="1">The sequence shown here is derived from an EMBL/GenBank/DDBJ whole genome shotgun (WGS) entry which is preliminary data.</text>
</comment>
<organism evidence="1 2">
    <name type="scientific">candidate division WWE3 bacterium RIFCSPLOWO2_01_FULL_53_14</name>
    <dbReference type="NCBI Taxonomy" id="1802628"/>
    <lineage>
        <taxon>Bacteria</taxon>
        <taxon>Katanobacteria</taxon>
    </lineage>
</organism>
<dbReference type="EMBL" id="MEVL01000005">
    <property type="protein sequence ID" value="OGC62708.1"/>
    <property type="molecule type" value="Genomic_DNA"/>
</dbReference>
<dbReference type="Pfam" id="PF19927">
    <property type="entry name" value="DUF6390"/>
    <property type="match status" value="1"/>
</dbReference>
<evidence type="ECO:0000313" key="2">
    <source>
        <dbReference type="Proteomes" id="UP000176967"/>
    </source>
</evidence>
<gene>
    <name evidence="1" type="ORF">A2890_00420</name>
</gene>
<dbReference type="STRING" id="1802628.A2890_00420"/>
<protein>
    <submittedName>
        <fullName evidence="1">Uncharacterized protein</fullName>
    </submittedName>
</protein>
<sequence>MMDGLLRAGRYAFGPNRLHYCGPDANRQILSHIQEEAGDPDLRRLLAAFQTMYPYLLHIAHANEIKDPFNERVVEAYWVGNELLENISQKQFYRHLREGLRLKDRLGGRDFDRLTEKIEQGAVPHHSFHVLDIWKRTGHEEREHTLESMDSCRVSWGTVTQVKGPEVTARVEPLLSAEGKIYLGKSGLKTFQRNLEAEFDIEQLQPGQLVTIHWGVLCEVINPRQAAFLRRYTLRHINLANQTL</sequence>
<proteinExistence type="predicted"/>
<reference evidence="1 2" key="1">
    <citation type="journal article" date="2016" name="Nat. Commun.">
        <title>Thousands of microbial genomes shed light on interconnected biogeochemical processes in an aquifer system.</title>
        <authorList>
            <person name="Anantharaman K."/>
            <person name="Brown C.T."/>
            <person name="Hug L.A."/>
            <person name="Sharon I."/>
            <person name="Castelle C.J."/>
            <person name="Probst A.J."/>
            <person name="Thomas B.C."/>
            <person name="Singh A."/>
            <person name="Wilkins M.J."/>
            <person name="Karaoz U."/>
            <person name="Brodie E.L."/>
            <person name="Williams K.H."/>
            <person name="Hubbard S.S."/>
            <person name="Banfield J.F."/>
        </authorList>
    </citation>
    <scope>NUCLEOTIDE SEQUENCE [LARGE SCALE GENOMIC DNA]</scope>
</reference>
<accession>A0A1F4W0B6</accession>